<proteinExistence type="predicted"/>
<keyword evidence="1" id="KW-0812">Transmembrane</keyword>
<dbReference type="AlphaFoldDB" id="A0A7W8LQK4"/>
<dbReference type="PANTHER" id="PTHR46889">
    <property type="entry name" value="TRANSPOSASE INSF FOR INSERTION SEQUENCE IS3B-RELATED"/>
    <property type="match status" value="1"/>
</dbReference>
<dbReference type="GO" id="GO:0003676">
    <property type="term" value="F:nucleic acid binding"/>
    <property type="evidence" value="ECO:0007669"/>
    <property type="project" value="InterPro"/>
</dbReference>
<organism evidence="3 4">
    <name type="scientific">Deinococcus budaensis</name>
    <dbReference type="NCBI Taxonomy" id="1665626"/>
    <lineage>
        <taxon>Bacteria</taxon>
        <taxon>Thermotogati</taxon>
        <taxon>Deinococcota</taxon>
        <taxon>Deinococci</taxon>
        <taxon>Deinococcales</taxon>
        <taxon>Deinococcaceae</taxon>
        <taxon>Deinococcus</taxon>
    </lineage>
</organism>
<dbReference type="InterPro" id="IPR036397">
    <property type="entry name" value="RNaseH_sf"/>
</dbReference>
<dbReference type="SUPFAM" id="SSF53098">
    <property type="entry name" value="Ribonuclease H-like"/>
    <property type="match status" value="1"/>
</dbReference>
<dbReference type="NCBIfam" id="NF033516">
    <property type="entry name" value="transpos_IS3"/>
    <property type="match status" value="1"/>
</dbReference>
<dbReference type="GO" id="GO:0015074">
    <property type="term" value="P:DNA integration"/>
    <property type="evidence" value="ECO:0007669"/>
    <property type="project" value="InterPro"/>
</dbReference>
<dbReference type="Pfam" id="PF00665">
    <property type="entry name" value="rve"/>
    <property type="match status" value="1"/>
</dbReference>
<protein>
    <submittedName>
        <fullName evidence="3">Transposase InsO family protein</fullName>
    </submittedName>
</protein>
<dbReference type="InterPro" id="IPR012337">
    <property type="entry name" value="RNaseH-like_sf"/>
</dbReference>
<dbReference type="PANTHER" id="PTHR46889:SF4">
    <property type="entry name" value="TRANSPOSASE INSO FOR INSERTION SEQUENCE ELEMENT IS911B-RELATED"/>
    <property type="match status" value="1"/>
</dbReference>
<dbReference type="Proteomes" id="UP000525389">
    <property type="component" value="Unassembled WGS sequence"/>
</dbReference>
<feature type="domain" description="Integrase catalytic" evidence="2">
    <location>
        <begin position="1"/>
        <end position="149"/>
    </location>
</feature>
<sequence length="151" mass="17064">MPTRKGWLYLAVTLDLYSRAVIGYAMAASMPATLPLAAFQMAARRRDPPSGLLHHSDRGSQYVSRLFQAELARLRARGSRSRKGDSWDNAVVEGFLSSLKRELFEEVIFESRAAARQAVFEDIEVFSNRQRRHSTLGYLTPLEFERQATAA</sequence>
<evidence type="ECO:0000259" key="2">
    <source>
        <dbReference type="PROSITE" id="PS50994"/>
    </source>
</evidence>
<keyword evidence="1" id="KW-1133">Transmembrane helix</keyword>
<accession>A0A7W8LQK4</accession>
<comment type="caution">
    <text evidence="3">The sequence shown here is derived from an EMBL/GenBank/DDBJ whole genome shotgun (WGS) entry which is preliminary data.</text>
</comment>
<dbReference type="Pfam" id="PF13333">
    <property type="entry name" value="rve_2"/>
    <property type="match status" value="1"/>
</dbReference>
<evidence type="ECO:0000313" key="4">
    <source>
        <dbReference type="Proteomes" id="UP000525389"/>
    </source>
</evidence>
<evidence type="ECO:0000313" key="3">
    <source>
        <dbReference type="EMBL" id="MBB5234682.1"/>
    </source>
</evidence>
<reference evidence="3 4" key="1">
    <citation type="submission" date="2020-08" db="EMBL/GenBank/DDBJ databases">
        <title>Genomic Encyclopedia of Type Strains, Phase IV (KMG-IV): sequencing the most valuable type-strain genomes for metagenomic binning, comparative biology and taxonomic classification.</title>
        <authorList>
            <person name="Goeker M."/>
        </authorList>
    </citation>
    <scope>NUCLEOTIDE SEQUENCE [LARGE SCALE GENOMIC DNA]</scope>
    <source>
        <strain evidence="3 4">DSM 101791</strain>
    </source>
</reference>
<evidence type="ECO:0000256" key="1">
    <source>
        <dbReference type="SAM" id="Phobius"/>
    </source>
</evidence>
<keyword evidence="1" id="KW-0472">Membrane</keyword>
<gene>
    <name evidence="3" type="ORF">HNQ09_002125</name>
</gene>
<dbReference type="PROSITE" id="PS50994">
    <property type="entry name" value="INTEGRASE"/>
    <property type="match status" value="1"/>
</dbReference>
<keyword evidence="4" id="KW-1185">Reference proteome</keyword>
<feature type="transmembrane region" description="Helical" evidence="1">
    <location>
        <begin position="20"/>
        <end position="39"/>
    </location>
</feature>
<name>A0A7W8LQK4_9DEIO</name>
<dbReference type="InterPro" id="IPR048020">
    <property type="entry name" value="Transpos_IS3"/>
</dbReference>
<dbReference type="Gene3D" id="3.30.420.10">
    <property type="entry name" value="Ribonuclease H-like superfamily/Ribonuclease H"/>
    <property type="match status" value="1"/>
</dbReference>
<dbReference type="InterPro" id="IPR050900">
    <property type="entry name" value="Transposase_IS3/IS150/IS904"/>
</dbReference>
<dbReference type="InterPro" id="IPR001584">
    <property type="entry name" value="Integrase_cat-core"/>
</dbReference>
<dbReference type="EMBL" id="JACHFN010000007">
    <property type="protein sequence ID" value="MBB5234682.1"/>
    <property type="molecule type" value="Genomic_DNA"/>
</dbReference>